<evidence type="ECO:0000313" key="4">
    <source>
        <dbReference type="Proteomes" id="UP000474104"/>
    </source>
</evidence>
<sequence length="76" mass="8728">MAINPKKLFKMQMAWKQFNDTHPKVLPFIKAVEAAGIREGTVIEIRVETPEGEKFESNIKVRQSDLDLLKGMKEDI</sequence>
<dbReference type="STRING" id="2044587.C824_00624"/>
<evidence type="ECO:0000313" key="3">
    <source>
        <dbReference type="Proteomes" id="UP000274920"/>
    </source>
</evidence>
<dbReference type="Proteomes" id="UP000474104">
    <property type="component" value="Unassembled WGS sequence"/>
</dbReference>
<keyword evidence="3" id="KW-1185">Reference proteome</keyword>
<organism evidence="2 3">
    <name type="scientific">Schaedlerella arabinosiphila</name>
    <dbReference type="NCBI Taxonomy" id="2044587"/>
    <lineage>
        <taxon>Bacteria</taxon>
        <taxon>Bacillati</taxon>
        <taxon>Bacillota</taxon>
        <taxon>Clostridia</taxon>
        <taxon>Lachnospirales</taxon>
        <taxon>Lachnospiraceae</taxon>
        <taxon>Schaedlerella</taxon>
    </lineage>
</organism>
<evidence type="ECO:0000313" key="1">
    <source>
        <dbReference type="EMBL" id="NDO67750.1"/>
    </source>
</evidence>
<dbReference type="eggNOG" id="ENOG5032Z1F">
    <property type="taxonomic scope" value="Bacteria"/>
</dbReference>
<dbReference type="HOGENOM" id="CLU_175375_1_0_9"/>
<gene>
    <name evidence="2" type="ORF">EBB54_04820</name>
    <name evidence="1" type="ORF">FMM80_03080</name>
</gene>
<reference evidence="1 4" key="2">
    <citation type="submission" date="2019-07" db="EMBL/GenBank/DDBJ databases">
        <title>Draft genome sequences of 15 bacterial species constituting the stable defined intestinal microbiota of the GM15 gnotobiotic mouse model.</title>
        <authorList>
            <person name="Elie C."/>
            <person name="Mathieu A."/>
            <person name="Saliou A."/>
            <person name="Darnaud M."/>
            <person name="Leulier F."/>
            <person name="Tamellini A."/>
        </authorList>
    </citation>
    <scope>NUCLEOTIDE SEQUENCE [LARGE SCALE GENOMIC DNA]</scope>
    <source>
        <strain evidence="4">ASF 502</strain>
        <strain evidence="1">MD300</strain>
    </source>
</reference>
<dbReference type="EMBL" id="VIRB01000026">
    <property type="protein sequence ID" value="NDO67750.1"/>
    <property type="molecule type" value="Genomic_DNA"/>
</dbReference>
<comment type="caution">
    <text evidence="2">The sequence shown here is derived from an EMBL/GenBank/DDBJ whole genome shotgun (WGS) entry which is preliminary data.</text>
</comment>
<protein>
    <submittedName>
        <fullName evidence="2">Uncharacterized protein</fullName>
    </submittedName>
</protein>
<dbReference type="AlphaFoldDB" id="N2B853"/>
<name>N2B853_9FIRM</name>
<dbReference type="EMBL" id="RHJS01000002">
    <property type="protein sequence ID" value="RRK30775.1"/>
    <property type="molecule type" value="Genomic_DNA"/>
</dbReference>
<proteinExistence type="predicted"/>
<evidence type="ECO:0000313" key="2">
    <source>
        <dbReference type="EMBL" id="RRK30775.1"/>
    </source>
</evidence>
<accession>A0A426DDK2</accession>
<dbReference type="RefSeq" id="WP_004069360.1">
    <property type="nucleotide sequence ID" value="NZ_CASCYM010000033.1"/>
</dbReference>
<accession>N2B853</accession>
<dbReference type="OrthoDB" id="1766780at2"/>
<reference evidence="2" key="1">
    <citation type="submission" date="2018-10" db="EMBL/GenBank/DDBJ databases">
        <title>Schaedlerella arabinophila gen. nov. sp. nov., isolated from the mouse intestinal tract and comparative analysis with the genome of the closely related altered Schaedler flora strain ASF502.</title>
        <authorList>
            <person name="Miyake S."/>
            <person name="Soh M."/>
            <person name="Seedorf H."/>
        </authorList>
    </citation>
    <scope>NUCLEOTIDE SEQUENCE [LARGE SCALE GENOMIC DNA]</scope>
    <source>
        <strain evidence="2">DSM 106076</strain>
    </source>
</reference>
<dbReference type="Proteomes" id="UP000274920">
    <property type="component" value="Unassembled WGS sequence"/>
</dbReference>